<protein>
    <recommendedName>
        <fullName evidence="3">3-deoxy-manno-octulosonate cytidylyltransferase</fullName>
    </recommendedName>
</protein>
<keyword evidence="2" id="KW-1185">Reference proteome</keyword>
<dbReference type="HOGENOM" id="CLU_976186_0_0_5"/>
<dbReference type="Proteomes" id="UP000000321">
    <property type="component" value="Unassembled WGS sequence"/>
</dbReference>
<evidence type="ECO:0000313" key="1">
    <source>
        <dbReference type="EMBL" id="EAS51099.1"/>
    </source>
</evidence>
<dbReference type="AlphaFoldDB" id="Q1YND2"/>
<gene>
    <name evidence="1" type="ORF">SI859A1_01907</name>
</gene>
<accession>Q1YND2</accession>
<proteinExistence type="predicted"/>
<evidence type="ECO:0008006" key="3">
    <source>
        <dbReference type="Google" id="ProtNLM"/>
    </source>
</evidence>
<dbReference type="RefSeq" id="WP_009209744.1">
    <property type="nucleotide sequence ID" value="NZ_BBWP01000026.1"/>
</dbReference>
<reference evidence="1 2" key="1">
    <citation type="journal article" date="2008" name="Appl. Environ. Microbiol.">
        <title>Genomic insights into Mn(II) oxidation by the marine alphaproteobacterium Aurantimonas sp. strain SI85-9A1.</title>
        <authorList>
            <person name="Dick G.J."/>
            <person name="Podell S."/>
            <person name="Johnson H.A."/>
            <person name="Rivera-Espinoza Y."/>
            <person name="Bernier-Latmani R."/>
            <person name="McCarthy J.K."/>
            <person name="Torpey J.W."/>
            <person name="Clement B.G."/>
            <person name="Gaasterland T."/>
            <person name="Tebo B.M."/>
        </authorList>
    </citation>
    <scope>NUCLEOTIDE SEQUENCE [LARGE SCALE GENOMIC DNA]</scope>
    <source>
        <strain evidence="1 2">SI85-9A1</strain>
    </source>
</reference>
<name>Q1YND2_AURMS</name>
<organism evidence="1 2">
    <name type="scientific">Aurantimonas manganoxydans (strain ATCC BAA-1229 / DSM 21871 / SI85-9A1)</name>
    <dbReference type="NCBI Taxonomy" id="287752"/>
    <lineage>
        <taxon>Bacteria</taxon>
        <taxon>Pseudomonadati</taxon>
        <taxon>Pseudomonadota</taxon>
        <taxon>Alphaproteobacteria</taxon>
        <taxon>Hyphomicrobiales</taxon>
        <taxon>Aurantimonadaceae</taxon>
        <taxon>Aurantimonas</taxon>
    </lineage>
</organism>
<dbReference type="EMBL" id="AAPJ01000001">
    <property type="protein sequence ID" value="EAS51099.1"/>
    <property type="molecule type" value="Genomic_DNA"/>
</dbReference>
<dbReference type="BioCyc" id="AURANTIMONAS:SI859A1_01907-MONOMER"/>
<sequence>MTQANDAGGLPDTPEDWAAFFGGFDRVVLVANSDAVDIAALSARYGDGTLFVFFNKVFKVLDGPFDRPSLLIARSSQAGANIVYRREVGTVLQLLRGPQFHGIANLKAGTAERFSPAESFEGAPVGFLDLAPVFADFYPATHVPTSGFALAFWLAEACPALPIVLAGFTARRSTRWKLFHDHEWTFEQMVNRLLARTGRLTMDGGGSAGEWSRIATRIPGVTAADVALVSSEVLSERLEGTNQAIDRLMSLTRLQGRLDAFLRGLKPKTRKQKLAEQAAKAPSQGN</sequence>
<dbReference type="OrthoDB" id="7767499at2"/>
<evidence type="ECO:0000313" key="2">
    <source>
        <dbReference type="Proteomes" id="UP000000321"/>
    </source>
</evidence>
<comment type="caution">
    <text evidence="1">The sequence shown here is derived from an EMBL/GenBank/DDBJ whole genome shotgun (WGS) entry which is preliminary data.</text>
</comment>